<feature type="compositionally biased region" description="Low complexity" evidence="2">
    <location>
        <begin position="24"/>
        <end position="36"/>
    </location>
</feature>
<protein>
    <submittedName>
        <fullName evidence="4">Uncharacterized protein</fullName>
    </submittedName>
</protein>
<reference evidence="4" key="1">
    <citation type="submission" date="2025-08" db="UniProtKB">
        <authorList>
            <consortium name="RefSeq"/>
        </authorList>
    </citation>
    <scope>IDENTIFICATION</scope>
    <source>
        <strain evidence="4">Airmid</strain>
    </source>
</reference>
<feature type="region of interest" description="Disordered" evidence="2">
    <location>
        <begin position="1441"/>
        <end position="1531"/>
    </location>
</feature>
<dbReference type="InParanoid" id="A0A6P6XZW2"/>
<feature type="coiled-coil region" evidence="1">
    <location>
        <begin position="1147"/>
        <end position="1337"/>
    </location>
</feature>
<dbReference type="PANTHER" id="PTHR44281">
    <property type="entry name" value="SPINDLE ASSEMBLY ABNORMAL PROTEIN 6 HOMOLOG"/>
    <property type="match status" value="1"/>
</dbReference>
<feature type="compositionally biased region" description="Basic and acidic residues" evidence="2">
    <location>
        <begin position="1522"/>
        <end position="1531"/>
    </location>
</feature>
<feature type="compositionally biased region" description="Basic residues" evidence="2">
    <location>
        <begin position="1493"/>
        <end position="1504"/>
    </location>
</feature>
<feature type="compositionally biased region" description="Low complexity" evidence="2">
    <location>
        <begin position="1451"/>
        <end position="1479"/>
    </location>
</feature>
<feature type="region of interest" description="Disordered" evidence="2">
    <location>
        <begin position="101"/>
        <end position="163"/>
    </location>
</feature>
<dbReference type="KEGG" id="dpte:113791907"/>
<feature type="compositionally biased region" description="Polar residues" evidence="2">
    <location>
        <begin position="864"/>
        <end position="907"/>
    </location>
</feature>
<dbReference type="OrthoDB" id="10038993at2759"/>
<feature type="compositionally biased region" description="Low complexity" evidence="2">
    <location>
        <begin position="134"/>
        <end position="148"/>
    </location>
</feature>
<keyword evidence="1" id="KW-0175">Coiled coil</keyword>
<evidence type="ECO:0000313" key="3">
    <source>
        <dbReference type="Proteomes" id="UP000515146"/>
    </source>
</evidence>
<feature type="region of interest" description="Disordered" evidence="2">
    <location>
        <begin position="484"/>
        <end position="518"/>
    </location>
</feature>
<feature type="compositionally biased region" description="Polar residues" evidence="2">
    <location>
        <begin position="149"/>
        <end position="158"/>
    </location>
</feature>
<feature type="region of interest" description="Disordered" evidence="2">
    <location>
        <begin position="369"/>
        <end position="436"/>
    </location>
</feature>
<feature type="compositionally biased region" description="Polar residues" evidence="2">
    <location>
        <begin position="1373"/>
        <end position="1383"/>
    </location>
</feature>
<feature type="compositionally biased region" description="Polar residues" evidence="2">
    <location>
        <begin position="101"/>
        <end position="110"/>
    </location>
</feature>
<feature type="compositionally biased region" description="Low complexity" evidence="2">
    <location>
        <begin position="369"/>
        <end position="380"/>
    </location>
</feature>
<dbReference type="Proteomes" id="UP000515146">
    <property type="component" value="Unplaced"/>
</dbReference>
<keyword evidence="3" id="KW-1185">Reference proteome</keyword>
<dbReference type="RefSeq" id="XP_027197559.1">
    <property type="nucleotide sequence ID" value="XM_027341758.1"/>
</dbReference>
<feature type="compositionally biased region" description="Low complexity" evidence="2">
    <location>
        <begin position="245"/>
        <end position="277"/>
    </location>
</feature>
<dbReference type="OMA" id="AAPECEN"/>
<feature type="region of interest" description="Disordered" evidence="2">
    <location>
        <begin position="1029"/>
        <end position="1056"/>
    </location>
</feature>
<organism evidence="3 4">
    <name type="scientific">Dermatophagoides pteronyssinus</name>
    <name type="common">European house dust mite</name>
    <dbReference type="NCBI Taxonomy" id="6956"/>
    <lineage>
        <taxon>Eukaryota</taxon>
        <taxon>Metazoa</taxon>
        <taxon>Ecdysozoa</taxon>
        <taxon>Arthropoda</taxon>
        <taxon>Chelicerata</taxon>
        <taxon>Arachnida</taxon>
        <taxon>Acari</taxon>
        <taxon>Acariformes</taxon>
        <taxon>Sarcoptiformes</taxon>
        <taxon>Astigmata</taxon>
        <taxon>Psoroptidia</taxon>
        <taxon>Analgoidea</taxon>
        <taxon>Pyroglyphidae</taxon>
        <taxon>Dermatophagoidinae</taxon>
        <taxon>Dermatophagoides</taxon>
    </lineage>
</organism>
<feature type="compositionally biased region" description="Low complexity" evidence="2">
    <location>
        <begin position="1512"/>
        <end position="1521"/>
    </location>
</feature>
<dbReference type="PANTHER" id="PTHR44281:SF2">
    <property type="entry name" value="SPINDLE ASSEMBLY ABNORMAL PROTEIN 6 HOMOLOG"/>
    <property type="match status" value="1"/>
</dbReference>
<evidence type="ECO:0000256" key="1">
    <source>
        <dbReference type="SAM" id="Coils"/>
    </source>
</evidence>
<gene>
    <name evidence="4" type="primary">LOC113791907</name>
</gene>
<evidence type="ECO:0000313" key="4">
    <source>
        <dbReference type="RefSeq" id="XP_027197559.1"/>
    </source>
</evidence>
<evidence type="ECO:0000256" key="2">
    <source>
        <dbReference type="SAM" id="MobiDB-lite"/>
    </source>
</evidence>
<sequence length="1531" mass="171653">MKMFKSNSSGSQISRFGFINIDPSRSPTSSSSSSLSNPVLTTQQSTIIENLNSLTTSFNDTFSNNSNPLSNGLSKCILNDSSIYQDNNNGSSSIVIKNGQNSSRSIANNKNIDEKNKNSSGNNILISKRTHQGNNNNRQSNNFQSNSSCAGYNPTNNNDSDDRLNTIQYIPASYSSDFGCISVDRRGGSRVASSLSSSTLPTSKELQFFTINANNRPVIGSLSKHYNYQQQQQLHKQTINSNFEKNSNKISSSSSLISSLNDQKHSQQQQQRLQPKQMTSGQICVDKLIENIETQPKSTLNIFTQQRQNYRPWNKDNIKFVNNRMITGQQQLNETLNKDSSGFQQQQKDIHHHSNLPILFKSSSSSSTLLNVNENRNNTNNREKFSSNHQHRQTQFLSTNTTNTTKQMVDDGIDDDHDHDNNLQQQQSNNSEKLTVMDNINDKILLIKSQSLKFEPTNNQQQTDQPINQNLSFKNIRTKLESSKSLDMVDDQKLYSTNSSNDNNNNNNSSRLPRSLTSSCKRLSSSMKICGEPFFDVTNDPKTMMAHHDNHQQNQNNKTIETNISRSSTASLSLISNMNDAILNDISDNDDDDYNDSILDLRGRLLTAIDESSLSPLPSFNSIITTDHNNQSNNDNNNSSMNIGVENNDDNIVIMMTDEKSVEPDDNMIFEQSSLENIQQLQPESEIMDEESALSLNSIELIQETNSDSLNCVEEKIDATKIEPKNVAKSLNKRTANDDKCTFKSNKSTKSSVTNRINNTANKHPISASTKSTTSTTKTLLNASTALIKAQVNQNRLISKKSGIATTRNIDYLNRKNLSSNNSSKPCSTNVSRCTTPALSETDSVCSLSTFTTNSTKSKRSTKMITNSAQNVNKRPYSSSTKDIHSTNSKNYYSHQKNGNDSNVSGLKKSTTYTRLAQTSSSSSTKSAVVATRKENVNPINNDMAVTGTGKNSHSFAKPTTSYLRKAANNAPRQSPSGLSNINNANSVVTKTTNKPIGSVSGGGSGPSSTFTAKRSPTITLLNSLALSNKSTSNSANSSRRSSIASPTKPPVNLNSSKKDILQQLQYYENLSYERLQLIEKKKLELKQLNSKTNGFLTLFSFLLAEYRPFDTPKLRAELLTANQKCSNLNRDYELAKEISHQKQAEINLLMTNVGELTNVIEEHKEKIASIENQYNELKQEAESFDDERKRLENELHEAQSECANGKGIIADLEKRLDKAEGLLRTDRKYRELKEKVSNYEKEVDSLNVVVDMKTQRIRYLESEKMRTELELVDYEQLKESYQQLQRENEALTEALGMKARKNAEQSRELDILRTELKRETNERKRLAARYDTLEFQLNESRDMLSNISNMNNILNEESIKNAQSDEAGFFTPGQTTNSNFVESSRKSRPGSNSNAFRQLFSTPMMSDSQFKSRYHFQHQDPASDTSHRLPEVVLSSMNSSNCRSFHNKRNTTTTETNAATNVNVINGHQSSSSSPQSSFHPPTKLNTQTHHTDHHHHHQHNHHHQDIDPISTDSSLASSNSEERESRFFE</sequence>
<feature type="compositionally biased region" description="Low complexity" evidence="2">
    <location>
        <begin position="496"/>
        <end position="518"/>
    </location>
</feature>
<feature type="region of interest" description="Disordered" evidence="2">
    <location>
        <begin position="18"/>
        <end position="38"/>
    </location>
</feature>
<proteinExistence type="predicted"/>
<feature type="region of interest" description="Disordered" evidence="2">
    <location>
        <begin position="1371"/>
        <end position="1397"/>
    </location>
</feature>
<feature type="region of interest" description="Disordered" evidence="2">
    <location>
        <begin position="993"/>
        <end position="1013"/>
    </location>
</feature>
<feature type="region of interest" description="Disordered" evidence="2">
    <location>
        <begin position="857"/>
        <end position="907"/>
    </location>
</feature>
<accession>A0A6P6XZW2</accession>
<feature type="compositionally biased region" description="Low complexity" evidence="2">
    <location>
        <begin position="1029"/>
        <end position="1043"/>
    </location>
</feature>
<feature type="region of interest" description="Disordered" evidence="2">
    <location>
        <begin position="245"/>
        <end position="278"/>
    </location>
</feature>
<dbReference type="Gene3D" id="1.20.5.340">
    <property type="match status" value="1"/>
</dbReference>
<name>A0A6P6XZW2_DERPT</name>